<dbReference type="EnsemblBacteria" id="ABL78001">
    <property type="protein sequence ID" value="ABL78001"/>
    <property type="gene ID" value="Tpen_0596"/>
</dbReference>
<dbReference type="eggNOG" id="arCOG00585">
    <property type="taxonomic scope" value="Archaea"/>
</dbReference>
<evidence type="ECO:0000256" key="1">
    <source>
        <dbReference type="ARBA" id="ARBA00022741"/>
    </source>
</evidence>
<protein>
    <submittedName>
        <fullName evidence="3">ATPase involved in chromosome partitioning, ParA/MinD family, Mrp-like protein</fullName>
    </submittedName>
</protein>
<dbReference type="GO" id="GO:0016226">
    <property type="term" value="P:iron-sulfur cluster assembly"/>
    <property type="evidence" value="ECO:0007669"/>
    <property type="project" value="InterPro"/>
</dbReference>
<sequence>MYNNLLFLRTARRRLSSVKRVVVFGSGKGGVGKSVVSAATALALSEKGYRVGLLDLDVHGPSSARILKPEGRPSGSKHGIRPVNAGGVELMTVEFFLGDLPLPLSGGAKTSLVAELLMNVDWGEKDFLVVDLPPGLGDETIVPLRVLKSLAHTFLVVTSPSALSYSVVRRLLSFLVEERVNVGGLVVNYVSPVGEESYVERLEEEFGIIALARIPFDEKMEAAISERNVKLAETFFNAVRLLSEVLAR</sequence>
<dbReference type="HOGENOM" id="CLU_024839_0_2_2"/>
<gene>
    <name evidence="3" type="ordered locus">Tpen_0596</name>
</gene>
<reference evidence="4" key="1">
    <citation type="journal article" date="2008" name="J. Bacteriol.">
        <title>Genome sequence of Thermofilum pendens reveals an exceptional loss of biosynthetic pathways without genome reduction.</title>
        <authorList>
            <person name="Anderson I."/>
            <person name="Rodriguez J."/>
            <person name="Susanti D."/>
            <person name="Porat I."/>
            <person name="Reich C."/>
            <person name="Ulrich L.E."/>
            <person name="Elkins J.G."/>
            <person name="Mavromatis K."/>
            <person name="Lykidis A."/>
            <person name="Kim E."/>
            <person name="Thompson L.S."/>
            <person name="Nolan M."/>
            <person name="Land M."/>
            <person name="Copeland A."/>
            <person name="Lapidus A."/>
            <person name="Lucas S."/>
            <person name="Detter C."/>
            <person name="Zhulin I.B."/>
            <person name="Olsen G.J."/>
            <person name="Whitman W."/>
            <person name="Mukhopadhyay B."/>
            <person name="Bristow J."/>
            <person name="Kyrpides N."/>
        </authorList>
    </citation>
    <scope>NUCLEOTIDE SEQUENCE [LARGE SCALE GENOMIC DNA]</scope>
    <source>
        <strain evidence="4">DSM 2475 / Hrk 5</strain>
    </source>
</reference>
<dbReference type="PANTHER" id="PTHR42961:SF2">
    <property type="entry name" value="IRON-SULFUR PROTEIN NUBPL"/>
    <property type="match status" value="1"/>
</dbReference>
<dbReference type="InterPro" id="IPR044304">
    <property type="entry name" value="NUBPL-like"/>
</dbReference>
<dbReference type="InterPro" id="IPR027417">
    <property type="entry name" value="P-loop_NTPase"/>
</dbReference>
<dbReference type="RefSeq" id="WP_011752266.1">
    <property type="nucleotide sequence ID" value="NC_008698.1"/>
</dbReference>
<dbReference type="EMBL" id="CP000505">
    <property type="protein sequence ID" value="ABL78001.1"/>
    <property type="molecule type" value="Genomic_DNA"/>
</dbReference>
<dbReference type="KEGG" id="tpe:Tpen_0596"/>
<dbReference type="InterPro" id="IPR033756">
    <property type="entry name" value="YlxH/NBP35"/>
</dbReference>
<dbReference type="OrthoDB" id="8297at2157"/>
<name>A1RXS1_THEPD</name>
<keyword evidence="2" id="KW-0067">ATP-binding</keyword>
<dbReference type="GO" id="GO:0005524">
    <property type="term" value="F:ATP binding"/>
    <property type="evidence" value="ECO:0007669"/>
    <property type="project" value="UniProtKB-KW"/>
</dbReference>
<proteinExistence type="predicted"/>
<dbReference type="PANTHER" id="PTHR42961">
    <property type="entry name" value="IRON-SULFUR PROTEIN NUBPL"/>
    <property type="match status" value="1"/>
</dbReference>
<dbReference type="GO" id="GO:0051539">
    <property type="term" value="F:4 iron, 4 sulfur cluster binding"/>
    <property type="evidence" value="ECO:0007669"/>
    <property type="project" value="TreeGrafter"/>
</dbReference>
<evidence type="ECO:0000256" key="2">
    <source>
        <dbReference type="ARBA" id="ARBA00022840"/>
    </source>
</evidence>
<dbReference type="AlphaFoldDB" id="A1RXS1"/>
<dbReference type="Proteomes" id="UP000000641">
    <property type="component" value="Chromosome"/>
</dbReference>
<dbReference type="SUPFAM" id="SSF52540">
    <property type="entry name" value="P-loop containing nucleoside triphosphate hydrolases"/>
    <property type="match status" value="1"/>
</dbReference>
<evidence type="ECO:0000313" key="3">
    <source>
        <dbReference type="EMBL" id="ABL78001.1"/>
    </source>
</evidence>
<accession>A1RXS1</accession>
<dbReference type="STRING" id="368408.Tpen_0596"/>
<dbReference type="GeneID" id="4601236"/>
<organism evidence="3 4">
    <name type="scientific">Thermofilum pendens (strain DSM 2475 / Hrk 5)</name>
    <dbReference type="NCBI Taxonomy" id="368408"/>
    <lineage>
        <taxon>Archaea</taxon>
        <taxon>Thermoproteota</taxon>
        <taxon>Thermoprotei</taxon>
        <taxon>Thermofilales</taxon>
        <taxon>Thermofilaceae</taxon>
        <taxon>Thermofilum</taxon>
    </lineage>
</organism>
<dbReference type="Gene3D" id="3.40.50.300">
    <property type="entry name" value="P-loop containing nucleotide triphosphate hydrolases"/>
    <property type="match status" value="1"/>
</dbReference>
<keyword evidence="4" id="KW-1185">Reference proteome</keyword>
<keyword evidence="1" id="KW-0547">Nucleotide-binding</keyword>
<evidence type="ECO:0000313" key="4">
    <source>
        <dbReference type="Proteomes" id="UP000000641"/>
    </source>
</evidence>
<dbReference type="Pfam" id="PF10609">
    <property type="entry name" value="ParA"/>
    <property type="match status" value="1"/>
</dbReference>